<evidence type="ECO:0000256" key="7">
    <source>
        <dbReference type="ARBA" id="ARBA00022723"/>
    </source>
</evidence>
<evidence type="ECO:0000256" key="13">
    <source>
        <dbReference type="PIRSR" id="PIRSR602401-1"/>
    </source>
</evidence>
<comment type="cofactor">
    <cofactor evidence="1 13">
        <name>heme</name>
        <dbReference type="ChEBI" id="CHEBI:30413"/>
    </cofactor>
</comment>
<evidence type="ECO:0000256" key="6">
    <source>
        <dbReference type="ARBA" id="ARBA00022692"/>
    </source>
</evidence>
<dbReference type="GO" id="GO:0020037">
    <property type="term" value="F:heme binding"/>
    <property type="evidence" value="ECO:0007669"/>
    <property type="project" value="InterPro"/>
</dbReference>
<comment type="pathway">
    <text evidence="3">Secondary metabolite biosynthesis; terpenoid biosynthesis.</text>
</comment>
<dbReference type="GO" id="GO:0016705">
    <property type="term" value="F:oxidoreductase activity, acting on paired donors, with incorporation or reduction of molecular oxygen"/>
    <property type="evidence" value="ECO:0007669"/>
    <property type="project" value="InterPro"/>
</dbReference>
<dbReference type="InterPro" id="IPR001128">
    <property type="entry name" value="Cyt_P450"/>
</dbReference>
<evidence type="ECO:0000256" key="12">
    <source>
        <dbReference type="ARBA" id="ARBA00023136"/>
    </source>
</evidence>
<dbReference type="InterPro" id="IPR002401">
    <property type="entry name" value="Cyt_P450_E_grp-I"/>
</dbReference>
<comment type="subcellular location">
    <subcellularLocation>
        <location evidence="2">Membrane</location>
    </subcellularLocation>
</comment>
<evidence type="ECO:0000256" key="2">
    <source>
        <dbReference type="ARBA" id="ARBA00004370"/>
    </source>
</evidence>
<dbReference type="PANTHER" id="PTHR24305:SF166">
    <property type="entry name" value="CYTOCHROME P450 12A4, MITOCHONDRIAL-RELATED"/>
    <property type="match status" value="1"/>
</dbReference>
<keyword evidence="12" id="KW-0472">Membrane</keyword>
<dbReference type="InterPro" id="IPR036396">
    <property type="entry name" value="Cyt_P450_sf"/>
</dbReference>
<proteinExistence type="inferred from homology"/>
<reference evidence="14 15" key="1">
    <citation type="journal article" date="2016" name="Mol. Biol. Evol.">
        <title>Comparative Genomics of Early-Diverging Mushroom-Forming Fungi Provides Insights into the Origins of Lignocellulose Decay Capabilities.</title>
        <authorList>
            <person name="Nagy L.G."/>
            <person name="Riley R."/>
            <person name="Tritt A."/>
            <person name="Adam C."/>
            <person name="Daum C."/>
            <person name="Floudas D."/>
            <person name="Sun H."/>
            <person name="Yadav J.S."/>
            <person name="Pangilinan J."/>
            <person name="Larsson K.H."/>
            <person name="Matsuura K."/>
            <person name="Barry K."/>
            <person name="Labutti K."/>
            <person name="Kuo R."/>
            <person name="Ohm R.A."/>
            <person name="Bhattacharya S.S."/>
            <person name="Shirouzu T."/>
            <person name="Yoshinaga Y."/>
            <person name="Martin F.M."/>
            <person name="Grigoriev I.V."/>
            <person name="Hibbett D.S."/>
        </authorList>
    </citation>
    <scope>NUCLEOTIDE SEQUENCE [LARGE SCALE GENOMIC DNA]</scope>
    <source>
        <strain evidence="14 15">CBS 109695</strain>
    </source>
</reference>
<dbReference type="AlphaFoldDB" id="A0A166RHP4"/>
<dbReference type="STRING" id="436010.A0A166RHP4"/>
<keyword evidence="11" id="KW-0503">Monooxygenase</keyword>
<evidence type="ECO:0000256" key="10">
    <source>
        <dbReference type="ARBA" id="ARBA00023004"/>
    </source>
</evidence>
<dbReference type="Proteomes" id="UP000076532">
    <property type="component" value="Unassembled WGS sequence"/>
</dbReference>
<keyword evidence="8" id="KW-1133">Transmembrane helix</keyword>
<keyword evidence="6" id="KW-0812">Transmembrane</keyword>
<keyword evidence="5 13" id="KW-0349">Heme</keyword>
<evidence type="ECO:0000313" key="14">
    <source>
        <dbReference type="EMBL" id="KZP28280.1"/>
    </source>
</evidence>
<comment type="similarity">
    <text evidence="4">Belongs to the cytochrome P450 family.</text>
</comment>
<dbReference type="PANTHER" id="PTHR24305">
    <property type="entry name" value="CYTOCHROME P450"/>
    <property type="match status" value="1"/>
</dbReference>
<dbReference type="SUPFAM" id="SSF48264">
    <property type="entry name" value="Cytochrome P450"/>
    <property type="match status" value="1"/>
</dbReference>
<dbReference type="CDD" id="cd11069">
    <property type="entry name" value="CYP_FUM15-like"/>
    <property type="match status" value="1"/>
</dbReference>
<dbReference type="PRINTS" id="PR00385">
    <property type="entry name" value="P450"/>
</dbReference>
<evidence type="ECO:0000256" key="1">
    <source>
        <dbReference type="ARBA" id="ARBA00001971"/>
    </source>
</evidence>
<keyword evidence="10 13" id="KW-0408">Iron</keyword>
<evidence type="ECO:0000313" key="15">
    <source>
        <dbReference type="Proteomes" id="UP000076532"/>
    </source>
</evidence>
<gene>
    <name evidence="14" type="ORF">FIBSPDRAFT_817526</name>
</gene>
<keyword evidence="15" id="KW-1185">Reference proteome</keyword>
<accession>A0A166RHP4</accession>
<evidence type="ECO:0000256" key="8">
    <source>
        <dbReference type="ARBA" id="ARBA00022989"/>
    </source>
</evidence>
<dbReference type="Pfam" id="PF00067">
    <property type="entry name" value="p450"/>
    <property type="match status" value="1"/>
</dbReference>
<organism evidence="14 15">
    <name type="scientific">Athelia psychrophila</name>
    <dbReference type="NCBI Taxonomy" id="1759441"/>
    <lineage>
        <taxon>Eukaryota</taxon>
        <taxon>Fungi</taxon>
        <taxon>Dikarya</taxon>
        <taxon>Basidiomycota</taxon>
        <taxon>Agaricomycotina</taxon>
        <taxon>Agaricomycetes</taxon>
        <taxon>Agaricomycetidae</taxon>
        <taxon>Atheliales</taxon>
        <taxon>Atheliaceae</taxon>
        <taxon>Athelia</taxon>
    </lineage>
</organism>
<dbReference type="Gene3D" id="1.10.630.10">
    <property type="entry name" value="Cytochrome P450"/>
    <property type="match status" value="1"/>
</dbReference>
<protein>
    <submittedName>
        <fullName evidence="14">Cytochrome P450</fullName>
    </submittedName>
</protein>
<evidence type="ECO:0000256" key="11">
    <source>
        <dbReference type="ARBA" id="ARBA00023033"/>
    </source>
</evidence>
<keyword evidence="9" id="KW-0560">Oxidoreductase</keyword>
<evidence type="ECO:0000256" key="3">
    <source>
        <dbReference type="ARBA" id="ARBA00004721"/>
    </source>
</evidence>
<evidence type="ECO:0000256" key="9">
    <source>
        <dbReference type="ARBA" id="ARBA00023002"/>
    </source>
</evidence>
<name>A0A166RHP4_9AGAM</name>
<evidence type="ECO:0000256" key="4">
    <source>
        <dbReference type="ARBA" id="ARBA00010617"/>
    </source>
</evidence>
<sequence length="538" mass="59379">MGVIAQILPPFLGTLLSYGFYKLFKLIRLQWTSPLRILPGPKSRNPLLGNALEFLANNGSIMHEKWFEYGSTYKFHGILNLYVICTKDSRALAHILSHTDIYQKSAETRRSLSRVFGEGLLTAEGDQHKRQRKVMNPAFGPAQVRALTGVFTEKATMLRDRISELLSPGHAEGTRVNVLSWLSKTTLDVIGEAGFNYRFNALDPSAPPNELNVLFNKLFNGEETPPVLSTLQDVFPVLRIIPNAREKQIVLVQTMLASIGNQLLEDAKTAVAAADEKTGSGIDGRDLLTLLVKANMGESATRRLSDADVLAQVPTFLIAGQETTSSATTWALFALAQYPEIQTKLRDECLTMSTDTPSMEQLDSLTYLDWVVRETMRVYPPVPGSMRVAMKDDVIPLEEPFTDAHGIQHHSFRVPKGADIVIQIIGSNLAKDTWGPDAASYRPERWEAIGSNDAANAIPGVWGSQLSFLGGPRGCIGFRFAIVEMKALLYTLIRAFEFNLAVPVEDIVATQSLVSRPSVRSEPKVGNQMPLLIKPFLG</sequence>
<dbReference type="PRINTS" id="PR00463">
    <property type="entry name" value="EP450I"/>
</dbReference>
<keyword evidence="7 13" id="KW-0479">Metal-binding</keyword>
<dbReference type="OrthoDB" id="1470350at2759"/>
<dbReference type="InterPro" id="IPR050121">
    <property type="entry name" value="Cytochrome_P450_monoxygenase"/>
</dbReference>
<dbReference type="EMBL" id="KV417504">
    <property type="protein sequence ID" value="KZP28280.1"/>
    <property type="molecule type" value="Genomic_DNA"/>
</dbReference>
<dbReference type="GO" id="GO:0004497">
    <property type="term" value="F:monooxygenase activity"/>
    <property type="evidence" value="ECO:0007669"/>
    <property type="project" value="UniProtKB-KW"/>
</dbReference>
<dbReference type="GO" id="GO:0005506">
    <property type="term" value="F:iron ion binding"/>
    <property type="evidence" value="ECO:0007669"/>
    <property type="project" value="InterPro"/>
</dbReference>
<feature type="binding site" description="axial binding residue" evidence="13">
    <location>
        <position position="475"/>
    </location>
    <ligand>
        <name>heme</name>
        <dbReference type="ChEBI" id="CHEBI:30413"/>
    </ligand>
    <ligandPart>
        <name>Fe</name>
        <dbReference type="ChEBI" id="CHEBI:18248"/>
    </ligandPart>
</feature>
<evidence type="ECO:0000256" key="5">
    <source>
        <dbReference type="ARBA" id="ARBA00022617"/>
    </source>
</evidence>
<dbReference type="GO" id="GO:0016020">
    <property type="term" value="C:membrane"/>
    <property type="evidence" value="ECO:0007669"/>
    <property type="project" value="UniProtKB-SubCell"/>
</dbReference>